<gene>
    <name evidence="1" type="ORF">GGD45_004738</name>
    <name evidence="2" type="ORF">GXW80_15320</name>
</gene>
<keyword evidence="4" id="KW-1185">Reference proteome</keyword>
<dbReference type="Proteomes" id="UP000526625">
    <property type="component" value="Unassembled WGS sequence"/>
</dbReference>
<organism evidence="2 3">
    <name type="scientific">Rhizobium tropici</name>
    <dbReference type="NCBI Taxonomy" id="398"/>
    <lineage>
        <taxon>Bacteria</taxon>
        <taxon>Pseudomonadati</taxon>
        <taxon>Pseudomonadota</taxon>
        <taxon>Alphaproteobacteria</taxon>
        <taxon>Hyphomicrobiales</taxon>
        <taxon>Rhizobiaceae</taxon>
        <taxon>Rhizobium/Agrobacterium group</taxon>
        <taxon>Rhizobium</taxon>
    </lineage>
</organism>
<name>A0A6P1C7E3_RHITR</name>
<sequence>MGIGKLIEEVAGAVAADEAVEAVDPNAGFLTKAAAAVAGFEGVSKLTDVLKEKEQEPAADNSSDQNG</sequence>
<comment type="caution">
    <text evidence="2">The sequence shown here is derived from an EMBL/GenBank/DDBJ whole genome shotgun (WGS) entry which is preliminary data.</text>
</comment>
<evidence type="ECO:0000313" key="2">
    <source>
        <dbReference type="EMBL" id="NEV12361.1"/>
    </source>
</evidence>
<dbReference type="EMBL" id="JAADZA010000015">
    <property type="protein sequence ID" value="NEV12361.1"/>
    <property type="molecule type" value="Genomic_DNA"/>
</dbReference>
<evidence type="ECO:0000313" key="1">
    <source>
        <dbReference type="EMBL" id="MBB6494297.1"/>
    </source>
</evidence>
<dbReference type="RefSeq" id="WP_041678473.1">
    <property type="nucleotide sequence ID" value="NZ_JAADZA010000015.1"/>
</dbReference>
<dbReference type="Proteomes" id="UP000471190">
    <property type="component" value="Unassembled WGS sequence"/>
</dbReference>
<evidence type="ECO:0000313" key="4">
    <source>
        <dbReference type="Proteomes" id="UP000526625"/>
    </source>
</evidence>
<reference evidence="2 3" key="1">
    <citation type="submission" date="2020-02" db="EMBL/GenBank/DDBJ databases">
        <title>Draft genome sequence of Rhizobium tropici.</title>
        <authorList>
            <person name="Khayi S."/>
            <person name="Jemo M."/>
        </authorList>
    </citation>
    <scope>NUCLEOTIDE SEQUENCE [LARGE SCALE GENOMIC DNA]</scope>
    <source>
        <strain evidence="2 3">A12</strain>
    </source>
</reference>
<dbReference type="EMBL" id="JACHBF010000015">
    <property type="protein sequence ID" value="MBB6494297.1"/>
    <property type="molecule type" value="Genomic_DNA"/>
</dbReference>
<protein>
    <submittedName>
        <fullName evidence="2">Uncharacterized protein</fullName>
    </submittedName>
</protein>
<reference evidence="1 4" key="2">
    <citation type="submission" date="2020-08" db="EMBL/GenBank/DDBJ databases">
        <title>Genomic Encyclopedia of Type Strains, Phase IV (KMG-V): Genome sequencing to study the core and pangenomes of soil and plant-associated prokaryotes.</title>
        <authorList>
            <person name="Whitman W."/>
        </authorList>
    </citation>
    <scope>NUCLEOTIDE SEQUENCE [LARGE SCALE GENOMIC DNA]</scope>
    <source>
        <strain evidence="1 4">SEMIA 4059</strain>
    </source>
</reference>
<evidence type="ECO:0000313" key="3">
    <source>
        <dbReference type="Proteomes" id="UP000471190"/>
    </source>
</evidence>
<dbReference type="AlphaFoldDB" id="A0A6P1C7E3"/>
<proteinExistence type="predicted"/>
<accession>A0A6P1C7E3</accession>